<feature type="domain" description="TIL" evidence="4">
    <location>
        <begin position="142"/>
        <end position="195"/>
    </location>
</feature>
<comment type="caution">
    <text evidence="5">The sequence shown here is derived from an EMBL/GenBank/DDBJ whole genome shotgun (WGS) entry which is preliminary data.</text>
</comment>
<dbReference type="OrthoDB" id="5868241at2759"/>
<keyword evidence="6" id="KW-1185">Reference proteome</keyword>
<sequence>MNEAYTDCTSTCAPKCGANWEMCTKECGPPGCECLPGYFRNADNICVPHAKCTTSSNTSCGTNEEYTPCSGCEKKCFGTITRCAKVCGPPKCQCRDNYFRHLNGSCVAKEYCNATTTFNPRNPLPHFNPRPNGTAPTPPMICAANEYYTNCTSSCEPRCNGTKDICDKTCGPPGCQCLPGYFRADDNGCVSRRQCGSTGTTSCGMNEQHSICSGCEKQCSGVRSNLRFKES</sequence>
<organism evidence="5 6">
    <name type="scientific">Ancylostoma caninum</name>
    <name type="common">Dog hookworm</name>
    <dbReference type="NCBI Taxonomy" id="29170"/>
    <lineage>
        <taxon>Eukaryota</taxon>
        <taxon>Metazoa</taxon>
        <taxon>Ecdysozoa</taxon>
        <taxon>Nematoda</taxon>
        <taxon>Chromadorea</taxon>
        <taxon>Rhabditida</taxon>
        <taxon>Rhabditina</taxon>
        <taxon>Rhabditomorpha</taxon>
        <taxon>Strongyloidea</taxon>
        <taxon>Ancylostomatidae</taxon>
        <taxon>Ancylostomatinae</taxon>
        <taxon>Ancylostoma</taxon>
    </lineage>
</organism>
<dbReference type="Proteomes" id="UP000252519">
    <property type="component" value="Unassembled WGS sequence"/>
</dbReference>
<keyword evidence="2" id="KW-0722">Serine protease inhibitor</keyword>
<evidence type="ECO:0000256" key="2">
    <source>
        <dbReference type="ARBA" id="ARBA00022900"/>
    </source>
</evidence>
<feature type="domain" description="TIL" evidence="4">
    <location>
        <begin position="2"/>
        <end position="52"/>
    </location>
</feature>
<dbReference type="Pfam" id="PF01826">
    <property type="entry name" value="TIL"/>
    <property type="match status" value="3"/>
</dbReference>
<accession>A0A368GXK5</accession>
<dbReference type="GO" id="GO:0004867">
    <property type="term" value="F:serine-type endopeptidase inhibitor activity"/>
    <property type="evidence" value="ECO:0007669"/>
    <property type="project" value="UniProtKB-KW"/>
</dbReference>
<evidence type="ECO:0000259" key="4">
    <source>
        <dbReference type="Pfam" id="PF01826"/>
    </source>
</evidence>
<evidence type="ECO:0000313" key="6">
    <source>
        <dbReference type="Proteomes" id="UP000252519"/>
    </source>
</evidence>
<evidence type="ECO:0000313" key="5">
    <source>
        <dbReference type="EMBL" id="RCN48308.1"/>
    </source>
</evidence>
<dbReference type="SUPFAM" id="SSF57567">
    <property type="entry name" value="Serine protease inhibitors"/>
    <property type="match status" value="3"/>
</dbReference>
<dbReference type="PANTHER" id="PTHR23259:SF70">
    <property type="entry name" value="ACCESSORY GLAND PROTEIN ACP62F-RELATED"/>
    <property type="match status" value="1"/>
</dbReference>
<keyword evidence="3" id="KW-1015">Disulfide bond</keyword>
<keyword evidence="1" id="KW-0646">Protease inhibitor</keyword>
<gene>
    <name evidence="5" type="ORF">ANCCAN_05597</name>
</gene>
<dbReference type="InterPro" id="IPR002919">
    <property type="entry name" value="TIL_dom"/>
</dbReference>
<dbReference type="AlphaFoldDB" id="A0A368GXK5"/>
<protein>
    <submittedName>
        <fullName evidence="5">Trypsin Inhibitor like cysteine rich domain protein</fullName>
    </submittedName>
</protein>
<name>A0A368GXK5_ANCCA</name>
<dbReference type="EMBL" id="JOJR01000048">
    <property type="protein sequence ID" value="RCN48308.1"/>
    <property type="molecule type" value="Genomic_DNA"/>
</dbReference>
<feature type="domain" description="TIL" evidence="4">
    <location>
        <begin position="60"/>
        <end position="112"/>
    </location>
</feature>
<dbReference type="InterPro" id="IPR036084">
    <property type="entry name" value="Ser_inhib-like_sf"/>
</dbReference>
<dbReference type="PANTHER" id="PTHR23259">
    <property type="entry name" value="RIDDLE"/>
    <property type="match status" value="1"/>
</dbReference>
<dbReference type="InterPro" id="IPR051368">
    <property type="entry name" value="SerProtInhib-TIL_Domain"/>
</dbReference>
<dbReference type="CDD" id="cd19941">
    <property type="entry name" value="TIL"/>
    <property type="match status" value="3"/>
</dbReference>
<reference evidence="5 6" key="1">
    <citation type="submission" date="2014-10" db="EMBL/GenBank/DDBJ databases">
        <title>Draft genome of the hookworm Ancylostoma caninum.</title>
        <authorList>
            <person name="Mitreva M."/>
        </authorList>
    </citation>
    <scope>NUCLEOTIDE SEQUENCE [LARGE SCALE GENOMIC DNA]</scope>
    <source>
        <strain evidence="5 6">Baltimore</strain>
    </source>
</reference>
<evidence type="ECO:0000256" key="3">
    <source>
        <dbReference type="ARBA" id="ARBA00023157"/>
    </source>
</evidence>
<dbReference type="Gene3D" id="2.10.25.10">
    <property type="entry name" value="Laminin"/>
    <property type="match status" value="3"/>
</dbReference>
<evidence type="ECO:0000256" key="1">
    <source>
        <dbReference type="ARBA" id="ARBA00022690"/>
    </source>
</evidence>
<proteinExistence type="predicted"/>
<dbReference type="STRING" id="29170.A0A368GXK5"/>